<name>A0A6A5RCQ1_9PLEO</name>
<dbReference type="GeneID" id="54354763"/>
<dbReference type="AlphaFoldDB" id="A0A6A5RCQ1"/>
<accession>A0A6A5RCQ1</accession>
<evidence type="ECO:0000313" key="2">
    <source>
        <dbReference type="Proteomes" id="UP000800082"/>
    </source>
</evidence>
<evidence type="ECO:0000313" key="1">
    <source>
        <dbReference type="EMBL" id="KAF1923517.1"/>
    </source>
</evidence>
<dbReference type="RefSeq" id="XP_033443770.1">
    <property type="nucleotide sequence ID" value="XM_033597096.1"/>
</dbReference>
<gene>
    <name evidence="1" type="ORF">M421DRAFT_75038</name>
</gene>
<dbReference type="InterPro" id="IPR036397">
    <property type="entry name" value="RNaseH_sf"/>
</dbReference>
<keyword evidence="2" id="KW-1185">Reference proteome</keyword>
<feature type="non-terminal residue" evidence="1">
    <location>
        <position position="1"/>
    </location>
</feature>
<dbReference type="EMBL" id="ML979004">
    <property type="protein sequence ID" value="KAF1923517.1"/>
    <property type="molecule type" value="Genomic_DNA"/>
</dbReference>
<dbReference type="GO" id="GO:0003676">
    <property type="term" value="F:nucleic acid binding"/>
    <property type="evidence" value="ECO:0007669"/>
    <property type="project" value="InterPro"/>
</dbReference>
<sequence>YSNLSVAEEEWDSFYSALKECWQRIPASLIRRLILSMPRRLAACRRARGWQTKY</sequence>
<protein>
    <submittedName>
        <fullName evidence="1">Uncharacterized protein</fullName>
    </submittedName>
</protein>
<proteinExistence type="predicted"/>
<dbReference type="OrthoDB" id="5410741at2759"/>
<reference evidence="1" key="1">
    <citation type="journal article" date="2020" name="Stud. Mycol.">
        <title>101 Dothideomycetes genomes: a test case for predicting lifestyles and emergence of pathogens.</title>
        <authorList>
            <person name="Haridas S."/>
            <person name="Albert R."/>
            <person name="Binder M."/>
            <person name="Bloem J."/>
            <person name="Labutti K."/>
            <person name="Salamov A."/>
            <person name="Andreopoulos B."/>
            <person name="Baker S."/>
            <person name="Barry K."/>
            <person name="Bills G."/>
            <person name="Bluhm B."/>
            <person name="Cannon C."/>
            <person name="Castanera R."/>
            <person name="Culley D."/>
            <person name="Daum C."/>
            <person name="Ezra D."/>
            <person name="Gonzalez J."/>
            <person name="Henrissat B."/>
            <person name="Kuo A."/>
            <person name="Liang C."/>
            <person name="Lipzen A."/>
            <person name="Lutzoni F."/>
            <person name="Magnuson J."/>
            <person name="Mondo S."/>
            <person name="Nolan M."/>
            <person name="Ohm R."/>
            <person name="Pangilinan J."/>
            <person name="Park H.-J."/>
            <person name="Ramirez L."/>
            <person name="Alfaro M."/>
            <person name="Sun H."/>
            <person name="Tritt A."/>
            <person name="Yoshinaga Y."/>
            <person name="Zwiers L.-H."/>
            <person name="Turgeon B."/>
            <person name="Goodwin S."/>
            <person name="Spatafora J."/>
            <person name="Crous P."/>
            <person name="Grigoriev I."/>
        </authorList>
    </citation>
    <scope>NUCLEOTIDE SEQUENCE</scope>
    <source>
        <strain evidence="1">CBS 183.55</strain>
    </source>
</reference>
<dbReference type="Proteomes" id="UP000800082">
    <property type="component" value="Unassembled WGS sequence"/>
</dbReference>
<dbReference type="Gene3D" id="3.30.420.10">
    <property type="entry name" value="Ribonuclease H-like superfamily/Ribonuclease H"/>
    <property type="match status" value="1"/>
</dbReference>
<organism evidence="1 2">
    <name type="scientific">Didymella exigua CBS 183.55</name>
    <dbReference type="NCBI Taxonomy" id="1150837"/>
    <lineage>
        <taxon>Eukaryota</taxon>
        <taxon>Fungi</taxon>
        <taxon>Dikarya</taxon>
        <taxon>Ascomycota</taxon>
        <taxon>Pezizomycotina</taxon>
        <taxon>Dothideomycetes</taxon>
        <taxon>Pleosporomycetidae</taxon>
        <taxon>Pleosporales</taxon>
        <taxon>Pleosporineae</taxon>
        <taxon>Didymellaceae</taxon>
        <taxon>Didymella</taxon>
    </lineage>
</organism>